<protein>
    <recommendedName>
        <fullName evidence="1">Reverse transcriptase domain-containing protein</fullName>
    </recommendedName>
</protein>
<gene>
    <name evidence="2" type="ORF">O181_032884</name>
</gene>
<dbReference type="AlphaFoldDB" id="A0A9Q3CXN5"/>
<dbReference type="EMBL" id="AVOT02011943">
    <property type="protein sequence ID" value="MBW0493169.1"/>
    <property type="molecule type" value="Genomic_DNA"/>
</dbReference>
<dbReference type="Proteomes" id="UP000765509">
    <property type="component" value="Unassembled WGS sequence"/>
</dbReference>
<dbReference type="PANTHER" id="PTHR19446">
    <property type="entry name" value="REVERSE TRANSCRIPTASES"/>
    <property type="match status" value="1"/>
</dbReference>
<accession>A0A9Q3CXN5</accession>
<evidence type="ECO:0000259" key="1">
    <source>
        <dbReference type="Pfam" id="PF00078"/>
    </source>
</evidence>
<name>A0A9Q3CXN5_9BASI</name>
<comment type="caution">
    <text evidence="2">The sequence shown here is derived from an EMBL/GenBank/DDBJ whole genome shotgun (WGS) entry which is preliminary data.</text>
</comment>
<dbReference type="InterPro" id="IPR000477">
    <property type="entry name" value="RT_dom"/>
</dbReference>
<feature type="domain" description="Reverse transcriptase" evidence="1">
    <location>
        <begin position="134"/>
        <end position="245"/>
    </location>
</feature>
<dbReference type="Pfam" id="PF00078">
    <property type="entry name" value="RVT_1"/>
    <property type="match status" value="1"/>
</dbReference>
<sequence length="263" mass="30104">MIWIQGNGPDPLTQEEQHLPNRYISIPAMIMAIRSMKKNPEPCKRGLLTSHLKQFVQTECTYQNTQKWNTSKKRCYGNSTYNAPLNYSYTAIPKYDLPNKLISPVLKVLLKLLNSWIHLGKIPSLWGQELLITIPKPGLDPRYLSKTRGITLSCTENKFFMTIIGKYLNQSLEKENFFDKAQAGFRSKQEATAQVVAFSEIIRRQTIANAPTFCLYIDFKKSFDNITHEGIWAKLEDLKINSKIIDILRFSYDNASITCAAGN</sequence>
<keyword evidence="3" id="KW-1185">Reference proteome</keyword>
<evidence type="ECO:0000313" key="2">
    <source>
        <dbReference type="EMBL" id="MBW0493169.1"/>
    </source>
</evidence>
<organism evidence="2 3">
    <name type="scientific">Austropuccinia psidii MF-1</name>
    <dbReference type="NCBI Taxonomy" id="1389203"/>
    <lineage>
        <taxon>Eukaryota</taxon>
        <taxon>Fungi</taxon>
        <taxon>Dikarya</taxon>
        <taxon>Basidiomycota</taxon>
        <taxon>Pucciniomycotina</taxon>
        <taxon>Pucciniomycetes</taxon>
        <taxon>Pucciniales</taxon>
        <taxon>Sphaerophragmiaceae</taxon>
        <taxon>Austropuccinia</taxon>
    </lineage>
</organism>
<dbReference type="OrthoDB" id="3049395at2759"/>
<proteinExistence type="predicted"/>
<evidence type="ECO:0000313" key="3">
    <source>
        <dbReference type="Proteomes" id="UP000765509"/>
    </source>
</evidence>
<reference evidence="2" key="1">
    <citation type="submission" date="2021-03" db="EMBL/GenBank/DDBJ databases">
        <title>Draft genome sequence of rust myrtle Austropuccinia psidii MF-1, a brazilian biotype.</title>
        <authorList>
            <person name="Quecine M.C."/>
            <person name="Pachon D.M.R."/>
            <person name="Bonatelli M.L."/>
            <person name="Correr F.H."/>
            <person name="Franceschini L.M."/>
            <person name="Leite T.F."/>
            <person name="Margarido G.R.A."/>
            <person name="Almeida C.A."/>
            <person name="Ferrarezi J.A."/>
            <person name="Labate C.A."/>
        </authorList>
    </citation>
    <scope>NUCLEOTIDE SEQUENCE</scope>
    <source>
        <strain evidence="2">MF-1</strain>
    </source>
</reference>